<accession>A0AAD5JWU0</accession>
<evidence type="ECO:0000313" key="2">
    <source>
        <dbReference type="Proteomes" id="UP001064489"/>
    </source>
</evidence>
<reference evidence="1" key="2">
    <citation type="submission" date="2023-02" db="EMBL/GenBank/DDBJ databases">
        <authorList>
            <person name="Swenson N.G."/>
            <person name="Wegrzyn J.L."/>
            <person name="Mcevoy S.L."/>
        </authorList>
    </citation>
    <scope>NUCLEOTIDE SEQUENCE</scope>
    <source>
        <strain evidence="1">91603</strain>
        <tissue evidence="1">Leaf</tissue>
    </source>
</reference>
<proteinExistence type="predicted"/>
<dbReference type="Proteomes" id="UP001064489">
    <property type="component" value="Chromosome 9"/>
</dbReference>
<sequence>MIFSRVVSIQKGETSGSRFVTPFLEGLVAVLARTEEPSAVNTILLLRSQAYTRRPTQNTNREPAVRGLLTDEIAYEVSGDPNVSTVLVDAFHYADYRTLQIVERALKHIDMIPNFSGIFPNIG</sequence>
<keyword evidence="2" id="KW-1185">Reference proteome</keyword>
<dbReference type="PANTHER" id="PTHR45958">
    <property type="entry name" value="RING-TYPE E3 UBIQUITIN TRANSFERASE"/>
    <property type="match status" value="1"/>
</dbReference>
<dbReference type="InterPro" id="IPR052608">
    <property type="entry name" value="U-box_domain_protein"/>
</dbReference>
<name>A0AAD5JWU0_ACENE</name>
<gene>
    <name evidence="1" type="ORF">LWI28_015943</name>
</gene>
<protein>
    <submittedName>
        <fullName evidence="1">Uncharacterized protein</fullName>
    </submittedName>
</protein>
<evidence type="ECO:0000313" key="1">
    <source>
        <dbReference type="EMBL" id="KAI9200972.1"/>
    </source>
</evidence>
<organism evidence="1 2">
    <name type="scientific">Acer negundo</name>
    <name type="common">Box elder</name>
    <dbReference type="NCBI Taxonomy" id="4023"/>
    <lineage>
        <taxon>Eukaryota</taxon>
        <taxon>Viridiplantae</taxon>
        <taxon>Streptophyta</taxon>
        <taxon>Embryophyta</taxon>
        <taxon>Tracheophyta</taxon>
        <taxon>Spermatophyta</taxon>
        <taxon>Magnoliopsida</taxon>
        <taxon>eudicotyledons</taxon>
        <taxon>Gunneridae</taxon>
        <taxon>Pentapetalae</taxon>
        <taxon>rosids</taxon>
        <taxon>malvids</taxon>
        <taxon>Sapindales</taxon>
        <taxon>Sapindaceae</taxon>
        <taxon>Hippocastanoideae</taxon>
        <taxon>Acereae</taxon>
        <taxon>Acer</taxon>
    </lineage>
</organism>
<dbReference type="EMBL" id="JAJSOW010000001">
    <property type="protein sequence ID" value="KAI9200972.1"/>
    <property type="molecule type" value="Genomic_DNA"/>
</dbReference>
<comment type="caution">
    <text evidence="1">The sequence shown here is derived from an EMBL/GenBank/DDBJ whole genome shotgun (WGS) entry which is preliminary data.</text>
</comment>
<reference evidence="1" key="1">
    <citation type="journal article" date="2022" name="Plant J.">
        <title>Strategies of tolerance reflected in two North American maple genomes.</title>
        <authorList>
            <person name="McEvoy S.L."/>
            <person name="Sezen U.U."/>
            <person name="Trouern-Trend A."/>
            <person name="McMahon S.M."/>
            <person name="Schaberg P.G."/>
            <person name="Yang J."/>
            <person name="Wegrzyn J.L."/>
            <person name="Swenson N.G."/>
        </authorList>
    </citation>
    <scope>NUCLEOTIDE SEQUENCE</scope>
    <source>
        <strain evidence="1">91603</strain>
    </source>
</reference>
<dbReference type="AlphaFoldDB" id="A0AAD5JWU0"/>
<dbReference type="PANTHER" id="PTHR45958:SF6">
    <property type="entry name" value="U-BOX DOMAIN-CONTAINING PROTEIN 43"/>
    <property type="match status" value="1"/>
</dbReference>